<protein>
    <submittedName>
        <fullName evidence="2">Uncharacterized protein</fullName>
    </submittedName>
</protein>
<proteinExistence type="predicted"/>
<gene>
    <name evidence="2" type="ORF">LCGC14_2547360</name>
</gene>
<keyword evidence="1" id="KW-0812">Transmembrane</keyword>
<keyword evidence="1" id="KW-1133">Transmembrane helix</keyword>
<evidence type="ECO:0000313" key="2">
    <source>
        <dbReference type="EMBL" id="KKL11283.1"/>
    </source>
</evidence>
<reference evidence="2" key="1">
    <citation type="journal article" date="2015" name="Nature">
        <title>Complex archaea that bridge the gap between prokaryotes and eukaryotes.</title>
        <authorList>
            <person name="Spang A."/>
            <person name="Saw J.H."/>
            <person name="Jorgensen S.L."/>
            <person name="Zaremba-Niedzwiedzka K."/>
            <person name="Martijn J."/>
            <person name="Lind A.E."/>
            <person name="van Eijk R."/>
            <person name="Schleper C."/>
            <person name="Guy L."/>
            <person name="Ettema T.J."/>
        </authorList>
    </citation>
    <scope>NUCLEOTIDE SEQUENCE</scope>
</reference>
<comment type="caution">
    <text evidence="2">The sequence shown here is derived from an EMBL/GenBank/DDBJ whole genome shotgun (WGS) entry which is preliminary data.</text>
</comment>
<accession>A0A0F9DH16</accession>
<evidence type="ECO:0000256" key="1">
    <source>
        <dbReference type="SAM" id="Phobius"/>
    </source>
</evidence>
<organism evidence="2">
    <name type="scientific">marine sediment metagenome</name>
    <dbReference type="NCBI Taxonomy" id="412755"/>
    <lineage>
        <taxon>unclassified sequences</taxon>
        <taxon>metagenomes</taxon>
        <taxon>ecological metagenomes</taxon>
    </lineage>
</organism>
<dbReference type="EMBL" id="LAZR01041719">
    <property type="protein sequence ID" value="KKL11283.1"/>
    <property type="molecule type" value="Genomic_DNA"/>
</dbReference>
<dbReference type="AlphaFoldDB" id="A0A0F9DH16"/>
<feature type="transmembrane region" description="Helical" evidence="1">
    <location>
        <begin position="158"/>
        <end position="176"/>
    </location>
</feature>
<name>A0A0F9DH16_9ZZZZ</name>
<keyword evidence="1" id="KW-0472">Membrane</keyword>
<feature type="non-terminal residue" evidence="2">
    <location>
        <position position="1"/>
    </location>
</feature>
<sequence>QIVLDTAYQIVILPHTLSIEIIFASTLVKSEEFFISANVTYANQRNSNLLSLSSITGLHKAQGINVTFVITAINDAGTEVRFTKVGVTNENGIVQVSLDSLETENLIDILSITASIEEIFGYVGSFSETTTDLKLKIKDQNEFLGLLDDIYNFILEQIIIVVAVLATIIVIIVYFLRKLRRRQSKFTMYAQESEDASAEIDGLRSMHGIIMSAGSTGIPFYEYTFTSARTSIDTALISGITTALSMFLNELNEEVLGFEHMERAGVSITSHKSDLSTMMVISDAPLPPIILEQLKNGHHAIENKFSKQLMIPERMMDIEPINITNELVSKSLKLNLKEDVIIRINNLKKLQKRKSISRKIRNDMGALKKLNKLSDDTHELLNLEMILTFLKSKNIDHTTACRIIYLAYVNFIIVPI</sequence>